<accession>A0A7T8GR50</accession>
<protein>
    <submittedName>
        <fullName evidence="2">Uncharacterized protein</fullName>
    </submittedName>
</protein>
<dbReference type="Proteomes" id="UP000595437">
    <property type="component" value="Chromosome 15"/>
</dbReference>
<evidence type="ECO:0000256" key="1">
    <source>
        <dbReference type="SAM" id="Coils"/>
    </source>
</evidence>
<evidence type="ECO:0000313" key="3">
    <source>
        <dbReference type="Proteomes" id="UP000595437"/>
    </source>
</evidence>
<name>A0A7T8GR50_CALRO</name>
<keyword evidence="3" id="KW-1185">Reference proteome</keyword>
<feature type="coiled-coil region" evidence="1">
    <location>
        <begin position="15"/>
        <end position="45"/>
    </location>
</feature>
<sequence>MYFKCTRPFLRDPCLIELEASLKRIEEANRDLSNAKRDLEFNENENVVKLKELEKNLKTYRLERKT</sequence>
<evidence type="ECO:0000313" key="2">
    <source>
        <dbReference type="EMBL" id="QQP36232.1"/>
    </source>
</evidence>
<keyword evidence="1" id="KW-0175">Coiled coil</keyword>
<dbReference type="EMBL" id="CP045904">
    <property type="protein sequence ID" value="QQP36232.1"/>
    <property type="molecule type" value="Genomic_DNA"/>
</dbReference>
<gene>
    <name evidence="2" type="ORF">FKW44_021272</name>
</gene>
<proteinExistence type="predicted"/>
<dbReference type="AlphaFoldDB" id="A0A7T8GR50"/>
<reference evidence="3" key="1">
    <citation type="submission" date="2021-01" db="EMBL/GenBank/DDBJ databases">
        <title>Caligus Genome Assembly.</title>
        <authorList>
            <person name="Gallardo-Escarate C."/>
        </authorList>
    </citation>
    <scope>NUCLEOTIDE SEQUENCE [LARGE SCALE GENOMIC DNA]</scope>
</reference>
<organism evidence="2 3">
    <name type="scientific">Caligus rogercresseyi</name>
    <name type="common">Sea louse</name>
    <dbReference type="NCBI Taxonomy" id="217165"/>
    <lineage>
        <taxon>Eukaryota</taxon>
        <taxon>Metazoa</taxon>
        <taxon>Ecdysozoa</taxon>
        <taxon>Arthropoda</taxon>
        <taxon>Crustacea</taxon>
        <taxon>Multicrustacea</taxon>
        <taxon>Hexanauplia</taxon>
        <taxon>Copepoda</taxon>
        <taxon>Siphonostomatoida</taxon>
        <taxon>Caligidae</taxon>
        <taxon>Caligus</taxon>
    </lineage>
</organism>